<organism evidence="3">
    <name type="scientific">Sesamum angustifolium</name>
    <dbReference type="NCBI Taxonomy" id="2727405"/>
    <lineage>
        <taxon>Eukaryota</taxon>
        <taxon>Viridiplantae</taxon>
        <taxon>Streptophyta</taxon>
        <taxon>Embryophyta</taxon>
        <taxon>Tracheophyta</taxon>
        <taxon>Spermatophyta</taxon>
        <taxon>Magnoliopsida</taxon>
        <taxon>eudicotyledons</taxon>
        <taxon>Gunneridae</taxon>
        <taxon>Pentapetalae</taxon>
        <taxon>asterids</taxon>
        <taxon>lamiids</taxon>
        <taxon>Lamiales</taxon>
        <taxon>Pedaliaceae</taxon>
        <taxon>Sesamum</taxon>
    </lineage>
</organism>
<protein>
    <submittedName>
        <fullName evidence="3">Lecithin-cholesterol acyltransferase-like 1</fullName>
    </submittedName>
</protein>
<proteinExistence type="predicted"/>
<dbReference type="PANTHER" id="PTHR11440">
    <property type="entry name" value="LECITHIN-CHOLESTEROL ACYLTRANSFERASE-RELATED"/>
    <property type="match status" value="1"/>
</dbReference>
<comment type="caution">
    <text evidence="3">The sequence shown here is derived from an EMBL/GenBank/DDBJ whole genome shotgun (WGS) entry which is preliminary data.</text>
</comment>
<feature type="region of interest" description="Disordered" evidence="1">
    <location>
        <begin position="168"/>
        <end position="196"/>
    </location>
</feature>
<sequence length="196" mass="22325">MNPHLTRIKLAILSAVMIFTCKIASSTNNLHPVILVPGSGGNQLEARLTAEYKSSSLLCSRWYPLKKDPDGWFRLWFDPTVLFKPFTKCFNERMTIYYDPDVDDYHNAPGVETRVPYFGSTQGLLYLNPNLKSITSYMEPLVRSLEKVGYVSGSNLFGAPIRKQFQRREARNPSIAQPRRAIRPAIPRPESNFLAQ</sequence>
<dbReference type="GO" id="GO:0008374">
    <property type="term" value="F:O-acyltransferase activity"/>
    <property type="evidence" value="ECO:0007669"/>
    <property type="project" value="InterPro"/>
</dbReference>
<keyword evidence="2" id="KW-0732">Signal</keyword>
<evidence type="ECO:0000313" key="3">
    <source>
        <dbReference type="EMBL" id="KAL0284358.1"/>
    </source>
</evidence>
<name>A0AAW2ISK2_9LAMI</name>
<keyword evidence="3" id="KW-0012">Acyltransferase</keyword>
<dbReference type="EMBL" id="JACGWK010001657">
    <property type="protein sequence ID" value="KAL0284358.1"/>
    <property type="molecule type" value="Genomic_DNA"/>
</dbReference>
<dbReference type="Pfam" id="PF02450">
    <property type="entry name" value="LCAT"/>
    <property type="match status" value="1"/>
</dbReference>
<reference evidence="3" key="2">
    <citation type="journal article" date="2024" name="Plant">
        <title>Genomic evolution and insights into agronomic trait innovations of Sesamum species.</title>
        <authorList>
            <person name="Miao H."/>
            <person name="Wang L."/>
            <person name="Qu L."/>
            <person name="Liu H."/>
            <person name="Sun Y."/>
            <person name="Le M."/>
            <person name="Wang Q."/>
            <person name="Wei S."/>
            <person name="Zheng Y."/>
            <person name="Lin W."/>
            <person name="Duan Y."/>
            <person name="Cao H."/>
            <person name="Xiong S."/>
            <person name="Wang X."/>
            <person name="Wei L."/>
            <person name="Li C."/>
            <person name="Ma Q."/>
            <person name="Ju M."/>
            <person name="Zhao R."/>
            <person name="Li G."/>
            <person name="Mu C."/>
            <person name="Tian Q."/>
            <person name="Mei H."/>
            <person name="Zhang T."/>
            <person name="Gao T."/>
            <person name="Zhang H."/>
        </authorList>
    </citation>
    <scope>NUCLEOTIDE SEQUENCE</scope>
    <source>
        <strain evidence="3">G01</strain>
    </source>
</reference>
<dbReference type="GO" id="GO:0006629">
    <property type="term" value="P:lipid metabolic process"/>
    <property type="evidence" value="ECO:0007669"/>
    <property type="project" value="InterPro"/>
</dbReference>
<dbReference type="Gene3D" id="3.40.50.1820">
    <property type="entry name" value="alpha/beta hydrolase"/>
    <property type="match status" value="1"/>
</dbReference>
<keyword evidence="3" id="KW-0808">Transferase</keyword>
<feature type="signal peptide" evidence="2">
    <location>
        <begin position="1"/>
        <end position="26"/>
    </location>
</feature>
<evidence type="ECO:0000256" key="2">
    <source>
        <dbReference type="SAM" id="SignalP"/>
    </source>
</evidence>
<feature type="compositionally biased region" description="Low complexity" evidence="1">
    <location>
        <begin position="175"/>
        <end position="189"/>
    </location>
</feature>
<dbReference type="InterPro" id="IPR003386">
    <property type="entry name" value="LACT/PDAT_acylTrfase"/>
</dbReference>
<evidence type="ECO:0000256" key="1">
    <source>
        <dbReference type="SAM" id="MobiDB-lite"/>
    </source>
</evidence>
<accession>A0AAW2ISK2</accession>
<gene>
    <name evidence="3" type="ORF">Sangu_2829400</name>
</gene>
<dbReference type="AlphaFoldDB" id="A0AAW2ISK2"/>
<feature type="chain" id="PRO_5043531211" evidence="2">
    <location>
        <begin position="27"/>
        <end position="196"/>
    </location>
</feature>
<reference evidence="3" key="1">
    <citation type="submission" date="2020-06" db="EMBL/GenBank/DDBJ databases">
        <authorList>
            <person name="Li T."/>
            <person name="Hu X."/>
            <person name="Zhang T."/>
            <person name="Song X."/>
            <person name="Zhang H."/>
            <person name="Dai N."/>
            <person name="Sheng W."/>
            <person name="Hou X."/>
            <person name="Wei L."/>
        </authorList>
    </citation>
    <scope>NUCLEOTIDE SEQUENCE</scope>
    <source>
        <strain evidence="3">G01</strain>
        <tissue evidence="3">Leaf</tissue>
    </source>
</reference>
<dbReference type="InterPro" id="IPR029058">
    <property type="entry name" value="AB_hydrolase_fold"/>
</dbReference>